<dbReference type="InterPro" id="IPR012677">
    <property type="entry name" value="Nucleotide-bd_a/b_plait_sf"/>
</dbReference>
<feature type="domain" description="RRM" evidence="5">
    <location>
        <begin position="199"/>
        <end position="270"/>
    </location>
</feature>
<keyword evidence="1" id="KW-0677">Repeat</keyword>
<keyword evidence="7" id="KW-1185">Reference proteome</keyword>
<dbReference type="Proteomes" id="UP001189122">
    <property type="component" value="Unassembled WGS sequence"/>
</dbReference>
<dbReference type="GO" id="GO:0003723">
    <property type="term" value="F:RNA binding"/>
    <property type="evidence" value="ECO:0007669"/>
    <property type="project" value="UniProtKB-UniRule"/>
</dbReference>
<keyword evidence="2 3" id="KW-0694">RNA-binding</keyword>
<dbReference type="PANTHER" id="PTHR23189">
    <property type="entry name" value="RNA RECOGNITION MOTIF-CONTAINING"/>
    <property type="match status" value="1"/>
</dbReference>
<accession>A0A7I8ISX6</accession>
<feature type="region of interest" description="Disordered" evidence="4">
    <location>
        <begin position="166"/>
        <end position="207"/>
    </location>
</feature>
<feature type="region of interest" description="Disordered" evidence="4">
    <location>
        <begin position="634"/>
        <end position="675"/>
    </location>
</feature>
<dbReference type="InterPro" id="IPR034454">
    <property type="entry name" value="MEI2-like_RRM3"/>
</dbReference>
<evidence type="ECO:0000256" key="3">
    <source>
        <dbReference type="PROSITE-ProRule" id="PRU00176"/>
    </source>
</evidence>
<reference evidence="6 7" key="1">
    <citation type="submission" date="2019-12" db="EMBL/GenBank/DDBJ databases">
        <authorList>
            <person name="Scholz U."/>
            <person name="Mascher M."/>
            <person name="Fiebig A."/>
        </authorList>
    </citation>
    <scope>NUCLEOTIDE SEQUENCE</scope>
</reference>
<organism evidence="6">
    <name type="scientific">Spirodela intermedia</name>
    <name type="common">Intermediate duckweed</name>
    <dbReference type="NCBI Taxonomy" id="51605"/>
    <lineage>
        <taxon>Eukaryota</taxon>
        <taxon>Viridiplantae</taxon>
        <taxon>Streptophyta</taxon>
        <taxon>Embryophyta</taxon>
        <taxon>Tracheophyta</taxon>
        <taxon>Spermatophyta</taxon>
        <taxon>Magnoliopsida</taxon>
        <taxon>Liliopsida</taxon>
        <taxon>Araceae</taxon>
        <taxon>Lemnoideae</taxon>
        <taxon>Spirodela</taxon>
    </lineage>
</organism>
<evidence type="ECO:0000313" key="6">
    <source>
        <dbReference type="EMBL" id="CAA2620304.1"/>
    </source>
</evidence>
<dbReference type="CDD" id="cd12531">
    <property type="entry name" value="RRM3_MEI2_like"/>
    <property type="match status" value="1"/>
</dbReference>
<evidence type="ECO:0000256" key="1">
    <source>
        <dbReference type="ARBA" id="ARBA00022737"/>
    </source>
</evidence>
<dbReference type="PROSITE" id="PS50102">
    <property type="entry name" value="RRM"/>
    <property type="match status" value="1"/>
</dbReference>
<dbReference type="InterPro" id="IPR034453">
    <property type="entry name" value="MEI2-like_RRM1"/>
</dbReference>
<dbReference type="EMBL" id="CACRZD030000005">
    <property type="protein sequence ID" value="CAA6660054.1"/>
    <property type="molecule type" value="Genomic_DNA"/>
</dbReference>
<sequence length="690" mass="76870">MRRLWSSSYEVIGTFLTAILDPISVEEDQVLSPLMGAESLLDRYMVPWKTADQGSGTQECRWTHPASLYVDGNNKNGVNMSAFDDLNGLPASTAASDSREEELIRSVEEMEAQAIENLLPDEDELLSGIFDDLELFPRPGGGGDAEDELFCTGGGWELEAEDNSYAGRSSEPAGVFGGQEEALGGSFPGEHPHREHPSRTLSVRNVDSNADDSELTALFEPYGDIRSLYTACKNQGFVMISYYDMRWNAMRALQSTPLRQRKLDIHFSAPEVVFLPRQSLRSRYQPGGTVVALKVDSSVLDSDLHEILRAYGDIKEIVETPYDRHHRFIEFYDEPFPILEQEATGFHQPRSPLPVNLSVVSLVPAAPFGILPGFPSNPVNHGDRCGPINPGLHSPPTPLPHSLPAHMASAGPRTPAVSCRLSSAFSLNFDANICLPIEGETPSYIRSFWNLRERELPSQCSGSVRSAGGYPRHHLRLASHSLLPLQNRHIFHASDRARRQSNSRRQYELDIERIIRGEDSRTTLMIKNIPNKYTSEMLSAAIGEHHRGTYDFLYLPIDFKNNCNMGYAFINMIDSQKIIPVYQAFNGKKWEKFNSDKVASLAYARIQGKAALIAHFKNSSLMNEDIRCRPILFRSDGPNAGDPEPFPVGVKDRPGPAGQGQLSRGRQEPVRGKRRCEPDYALGANLYRSP</sequence>
<dbReference type="AlphaFoldDB" id="A0A7I8ISX6"/>
<dbReference type="Pfam" id="PF00076">
    <property type="entry name" value="RRM_1"/>
    <property type="match status" value="1"/>
</dbReference>
<protein>
    <recommendedName>
        <fullName evidence="5">RRM domain-containing protein</fullName>
    </recommendedName>
</protein>
<name>A0A7I8ISX6_SPIIN</name>
<evidence type="ECO:0000313" key="7">
    <source>
        <dbReference type="Proteomes" id="UP001189122"/>
    </source>
</evidence>
<dbReference type="SMART" id="SM00360">
    <property type="entry name" value="RRM"/>
    <property type="match status" value="2"/>
</dbReference>
<gene>
    <name evidence="6" type="ORF">SI7747_05006473</name>
</gene>
<feature type="compositionally biased region" description="Basic and acidic residues" evidence="4">
    <location>
        <begin position="665"/>
        <end position="675"/>
    </location>
</feature>
<dbReference type="EMBL" id="LR743592">
    <property type="protein sequence ID" value="CAA2620304.1"/>
    <property type="molecule type" value="Genomic_DNA"/>
</dbReference>
<dbReference type="SUPFAM" id="SSF54928">
    <property type="entry name" value="RNA-binding domain, RBD"/>
    <property type="match status" value="2"/>
</dbReference>
<evidence type="ECO:0000256" key="4">
    <source>
        <dbReference type="SAM" id="MobiDB-lite"/>
    </source>
</evidence>
<proteinExistence type="predicted"/>
<evidence type="ECO:0000256" key="2">
    <source>
        <dbReference type="ARBA" id="ARBA00022884"/>
    </source>
</evidence>
<evidence type="ECO:0000259" key="5">
    <source>
        <dbReference type="PROSITE" id="PS50102"/>
    </source>
</evidence>
<dbReference type="CDD" id="cd12524">
    <property type="entry name" value="RRM1_MEI2_like"/>
    <property type="match status" value="1"/>
</dbReference>
<dbReference type="Pfam" id="PF04059">
    <property type="entry name" value="RRM_2"/>
    <property type="match status" value="1"/>
</dbReference>
<dbReference type="InterPro" id="IPR035979">
    <property type="entry name" value="RBD_domain_sf"/>
</dbReference>
<dbReference type="Gene3D" id="3.30.70.330">
    <property type="match status" value="2"/>
</dbReference>
<dbReference type="InterPro" id="IPR000504">
    <property type="entry name" value="RRM_dom"/>
</dbReference>
<dbReference type="InterPro" id="IPR007201">
    <property type="entry name" value="Mei2-like_Rrm_C"/>
</dbReference>